<protein>
    <submittedName>
        <fullName evidence="7">L-2-hydroxyglutarate oxidase LhgO</fullName>
    </submittedName>
</protein>
<dbReference type="EMBL" id="JBEPMM010000006">
    <property type="protein sequence ID" value="MET3693116.1"/>
    <property type="molecule type" value="Genomic_DNA"/>
</dbReference>
<dbReference type="Proteomes" id="UP001549145">
    <property type="component" value="Unassembled WGS sequence"/>
</dbReference>
<keyword evidence="2" id="KW-0285">Flavoprotein</keyword>
<feature type="domain" description="FAD dependent oxidoreductase" evidence="6">
    <location>
        <begin position="19"/>
        <end position="375"/>
    </location>
</feature>
<dbReference type="Gene3D" id="3.50.50.60">
    <property type="entry name" value="FAD/NAD(P)-binding domain"/>
    <property type="match status" value="1"/>
</dbReference>
<keyword evidence="4" id="KW-0560">Oxidoreductase</keyword>
<dbReference type="InterPro" id="IPR036188">
    <property type="entry name" value="FAD/NAD-bd_sf"/>
</dbReference>
<dbReference type="PANTHER" id="PTHR43104:SF4">
    <property type="entry name" value="L-2-HYDROXYGLUTARATE DEHYDROGENASE, MITOCHONDRIAL"/>
    <property type="match status" value="1"/>
</dbReference>
<dbReference type="InterPro" id="IPR006076">
    <property type="entry name" value="FAD-dep_OxRdtase"/>
</dbReference>
<evidence type="ECO:0000256" key="1">
    <source>
        <dbReference type="ARBA" id="ARBA00001974"/>
    </source>
</evidence>
<evidence type="ECO:0000313" key="7">
    <source>
        <dbReference type="EMBL" id="MET3693116.1"/>
    </source>
</evidence>
<dbReference type="SUPFAM" id="SSF51905">
    <property type="entry name" value="FAD/NAD(P)-binding domain"/>
    <property type="match status" value="1"/>
</dbReference>
<sequence length="379" mass="39450">MIRAVVFRLALVLMSAAMDILVVGAGIVGLATARALARRGHSVIVAESEGAIGTGVSARSSEVIHAGMYYPAGSSRARHCVAGAALLYAFCESHGVPHRRCGKLIVATNDSEREAIAAIAARGEANGVPGLVMLDGSEARALEPNLACVAALHSPVTGIVDSHALMLALQGDLEDAGGAVAFNSRVAHIAQAPDGWRVAVNGEALPFDAVVNAAGLGAQAVAGTVEGYPAARIPRQVLAKGSYFGCLGRPAFARLIYPAPVEGGLGIHLTLDLAGRMRFGPDVEWVDTLDYQVDPARADRFASAIRRYWPGLPEGVLTPDYAGIRPKLTGPGEPAADFHIDGPGEHGFRRLIHLFGIESPGLTSSLSLAEEVADRLIDV</sequence>
<name>A0ABV2L5K7_9HYPH</name>
<gene>
    <name evidence="7" type="ORF">ABID43_002660</name>
</gene>
<evidence type="ECO:0000259" key="6">
    <source>
        <dbReference type="Pfam" id="PF01266"/>
    </source>
</evidence>
<comment type="cofactor">
    <cofactor evidence="1">
        <name>FAD</name>
        <dbReference type="ChEBI" id="CHEBI:57692"/>
    </cofactor>
</comment>
<dbReference type="Gene3D" id="3.30.9.10">
    <property type="entry name" value="D-Amino Acid Oxidase, subunit A, domain 2"/>
    <property type="match status" value="1"/>
</dbReference>
<comment type="caution">
    <text evidence="7">The sequence shown here is derived from an EMBL/GenBank/DDBJ whole genome shotgun (WGS) entry which is preliminary data.</text>
</comment>
<evidence type="ECO:0000313" key="8">
    <source>
        <dbReference type="Proteomes" id="UP001549145"/>
    </source>
</evidence>
<evidence type="ECO:0000256" key="5">
    <source>
        <dbReference type="ARBA" id="ARBA00037941"/>
    </source>
</evidence>
<keyword evidence="8" id="KW-1185">Reference proteome</keyword>
<evidence type="ECO:0000256" key="2">
    <source>
        <dbReference type="ARBA" id="ARBA00022630"/>
    </source>
</evidence>
<reference evidence="7 8" key="1">
    <citation type="submission" date="2024-06" db="EMBL/GenBank/DDBJ databases">
        <title>Genomic Encyclopedia of Type Strains, Phase IV (KMG-IV): sequencing the most valuable type-strain genomes for metagenomic binning, comparative biology and taxonomic classification.</title>
        <authorList>
            <person name="Goeker M."/>
        </authorList>
    </citation>
    <scope>NUCLEOTIDE SEQUENCE [LARGE SCALE GENOMIC DNA]</scope>
    <source>
        <strain evidence="7 8">DSM 21331</strain>
    </source>
</reference>
<dbReference type="PANTHER" id="PTHR43104">
    <property type="entry name" value="L-2-HYDROXYGLUTARATE DEHYDROGENASE, MITOCHONDRIAL"/>
    <property type="match status" value="1"/>
</dbReference>
<proteinExistence type="inferred from homology"/>
<dbReference type="Pfam" id="PF01266">
    <property type="entry name" value="DAO"/>
    <property type="match status" value="1"/>
</dbReference>
<accession>A0ABV2L5K7</accession>
<evidence type="ECO:0000256" key="4">
    <source>
        <dbReference type="ARBA" id="ARBA00023002"/>
    </source>
</evidence>
<organism evidence="7 8">
    <name type="scientific">Methylobacterium goesingense</name>
    <dbReference type="NCBI Taxonomy" id="243690"/>
    <lineage>
        <taxon>Bacteria</taxon>
        <taxon>Pseudomonadati</taxon>
        <taxon>Pseudomonadota</taxon>
        <taxon>Alphaproteobacteria</taxon>
        <taxon>Hyphomicrobiales</taxon>
        <taxon>Methylobacteriaceae</taxon>
        <taxon>Methylobacterium</taxon>
    </lineage>
</organism>
<comment type="similarity">
    <text evidence="5">Belongs to the L2HGDH family.</text>
</comment>
<evidence type="ECO:0000256" key="3">
    <source>
        <dbReference type="ARBA" id="ARBA00022827"/>
    </source>
</evidence>
<keyword evidence="3" id="KW-0274">FAD</keyword>